<evidence type="ECO:0000313" key="3">
    <source>
        <dbReference type="Proteomes" id="UP001108029"/>
    </source>
</evidence>
<protein>
    <submittedName>
        <fullName evidence="2">Uncharacterized protein</fullName>
    </submittedName>
</protein>
<reference evidence="2" key="1">
    <citation type="submission" date="2021-12" db="EMBL/GenBank/DDBJ databases">
        <authorList>
            <person name="Lee J.-H."/>
            <person name="Kim S.-B."/>
        </authorList>
    </citation>
    <scope>NUCLEOTIDE SEQUENCE</scope>
    <source>
        <strain evidence="2">NR30</strain>
    </source>
</reference>
<comment type="caution">
    <text evidence="2">The sequence shown here is derived from an EMBL/GenBank/DDBJ whole genome shotgun (WGS) entry which is preliminary data.</text>
</comment>
<keyword evidence="3" id="KW-1185">Reference proteome</keyword>
<dbReference type="RefSeq" id="WP_232646541.1">
    <property type="nucleotide sequence ID" value="NZ_JAJSBI010000001.1"/>
</dbReference>
<name>A0A9Q3VIH6_9ACTN</name>
<organism evidence="2 3">
    <name type="scientific">Streptomyces guryensis</name>
    <dbReference type="NCBI Taxonomy" id="2886947"/>
    <lineage>
        <taxon>Bacteria</taxon>
        <taxon>Bacillati</taxon>
        <taxon>Actinomycetota</taxon>
        <taxon>Actinomycetes</taxon>
        <taxon>Kitasatosporales</taxon>
        <taxon>Streptomycetaceae</taxon>
        <taxon>Streptomyces</taxon>
    </lineage>
</organism>
<dbReference type="AlphaFoldDB" id="A0A9Q3VIH6"/>
<accession>A0A9Q3VIH6</accession>
<proteinExistence type="predicted"/>
<gene>
    <name evidence="2" type="ORF">LJ657_02705</name>
</gene>
<evidence type="ECO:0000256" key="1">
    <source>
        <dbReference type="SAM" id="MobiDB-lite"/>
    </source>
</evidence>
<feature type="region of interest" description="Disordered" evidence="1">
    <location>
        <begin position="109"/>
        <end position="168"/>
    </location>
</feature>
<dbReference type="Proteomes" id="UP001108029">
    <property type="component" value="Unassembled WGS sequence"/>
</dbReference>
<dbReference type="EMBL" id="JAJSBI010000001">
    <property type="protein sequence ID" value="MCD9872596.1"/>
    <property type="molecule type" value="Genomic_DNA"/>
</dbReference>
<sequence>MDLFFTVTSDPTVQSLRELLDRLQSRTAETGWTFVAARADASTGFRIGSPARSAVLLAEEMADWFSQAGLSWAAVIAVRAPDGTRFSITPASSAELAELRRRVAQLVQQRPYGDPSETDHAEGVVTPDNVHVTDERYGGTKYHTPPGPVLDPDDDWSREDIPATDDQA</sequence>
<evidence type="ECO:0000313" key="2">
    <source>
        <dbReference type="EMBL" id="MCD9872596.1"/>
    </source>
</evidence>